<dbReference type="AlphaFoldDB" id="A0AAN7QQU4"/>
<comment type="pathway">
    <text evidence="3 17">Glycan metabolism; pectin degradation; 2-dehydro-3-deoxy-D-gluconate from pectin: step 1/5.</text>
</comment>
<feature type="active site" evidence="16">
    <location>
        <position position="383"/>
    </location>
</feature>
<dbReference type="PROSITE" id="PS00503">
    <property type="entry name" value="PECTINESTERASE_2"/>
    <property type="match status" value="1"/>
</dbReference>
<dbReference type="SUPFAM" id="SSF51126">
    <property type="entry name" value="Pectin lyase-like"/>
    <property type="match status" value="1"/>
</dbReference>
<keyword evidence="12" id="KW-0325">Glycoprotein</keyword>
<evidence type="ECO:0000256" key="1">
    <source>
        <dbReference type="ARBA" id="ARBA00004196"/>
    </source>
</evidence>
<evidence type="ECO:0000256" key="2">
    <source>
        <dbReference type="ARBA" id="ARBA00004613"/>
    </source>
</evidence>
<keyword evidence="11" id="KW-1015">Disulfide bond</keyword>
<evidence type="ECO:0000256" key="8">
    <source>
        <dbReference type="ARBA" id="ARBA00022729"/>
    </source>
</evidence>
<dbReference type="FunFam" id="1.20.140.40:FF:000004">
    <property type="entry name" value="Pectinesterase"/>
    <property type="match status" value="1"/>
</dbReference>
<dbReference type="CDD" id="cd15798">
    <property type="entry name" value="PMEI-like_3"/>
    <property type="match status" value="1"/>
</dbReference>
<evidence type="ECO:0000256" key="13">
    <source>
        <dbReference type="ARBA" id="ARBA00023316"/>
    </source>
</evidence>
<evidence type="ECO:0000256" key="9">
    <source>
        <dbReference type="ARBA" id="ARBA00022801"/>
    </source>
</evidence>
<reference evidence="20 21" key="1">
    <citation type="journal article" date="2023" name="Hortic Res">
        <title>Pangenome of water caltrop reveals structural variations and asymmetric subgenome divergence after allopolyploidization.</title>
        <authorList>
            <person name="Zhang X."/>
            <person name="Chen Y."/>
            <person name="Wang L."/>
            <person name="Yuan Y."/>
            <person name="Fang M."/>
            <person name="Shi L."/>
            <person name="Lu R."/>
            <person name="Comes H.P."/>
            <person name="Ma Y."/>
            <person name="Chen Y."/>
            <person name="Huang G."/>
            <person name="Zhou Y."/>
            <person name="Zheng Z."/>
            <person name="Qiu Y."/>
        </authorList>
    </citation>
    <scope>NUCLEOTIDE SEQUENCE [LARGE SCALE GENOMIC DNA]</scope>
    <source>
        <strain evidence="20">F231</strain>
    </source>
</reference>
<name>A0AAN7QQU4_TRANT</name>
<evidence type="ECO:0000256" key="3">
    <source>
        <dbReference type="ARBA" id="ARBA00005184"/>
    </source>
</evidence>
<dbReference type="SUPFAM" id="SSF101148">
    <property type="entry name" value="Plant invertase/pectin methylesterase inhibitor"/>
    <property type="match status" value="2"/>
</dbReference>
<dbReference type="Gene3D" id="2.160.20.10">
    <property type="entry name" value="Single-stranded right-handed beta-helix, Pectin lyase-like"/>
    <property type="match status" value="1"/>
</dbReference>
<comment type="function">
    <text evidence="15">Acts in the modification of cell walls via demethylesterification of cell wall pectin.</text>
</comment>
<dbReference type="EMBL" id="JAXQNO010000020">
    <property type="protein sequence ID" value="KAK4772608.1"/>
    <property type="molecule type" value="Genomic_DNA"/>
</dbReference>
<organism evidence="20 21">
    <name type="scientific">Trapa natans</name>
    <name type="common">Water chestnut</name>
    <dbReference type="NCBI Taxonomy" id="22666"/>
    <lineage>
        <taxon>Eukaryota</taxon>
        <taxon>Viridiplantae</taxon>
        <taxon>Streptophyta</taxon>
        <taxon>Embryophyta</taxon>
        <taxon>Tracheophyta</taxon>
        <taxon>Spermatophyta</taxon>
        <taxon>Magnoliopsida</taxon>
        <taxon>eudicotyledons</taxon>
        <taxon>Gunneridae</taxon>
        <taxon>Pentapetalae</taxon>
        <taxon>rosids</taxon>
        <taxon>malvids</taxon>
        <taxon>Myrtales</taxon>
        <taxon>Lythraceae</taxon>
        <taxon>Trapa</taxon>
    </lineage>
</organism>
<evidence type="ECO:0000256" key="12">
    <source>
        <dbReference type="ARBA" id="ARBA00023180"/>
    </source>
</evidence>
<dbReference type="Pfam" id="PF04043">
    <property type="entry name" value="PMEI"/>
    <property type="match status" value="1"/>
</dbReference>
<evidence type="ECO:0000313" key="20">
    <source>
        <dbReference type="EMBL" id="KAK4772608.1"/>
    </source>
</evidence>
<keyword evidence="9 17" id="KW-0378">Hydrolase</keyword>
<evidence type="ECO:0000256" key="7">
    <source>
        <dbReference type="ARBA" id="ARBA00022525"/>
    </source>
</evidence>
<dbReference type="Pfam" id="PF01095">
    <property type="entry name" value="Pectinesterase"/>
    <property type="match status" value="1"/>
</dbReference>
<dbReference type="Proteomes" id="UP001346149">
    <property type="component" value="Unassembled WGS sequence"/>
</dbReference>
<protein>
    <recommendedName>
        <fullName evidence="6 17">Pectinesterase</fullName>
        <ecNumber evidence="6 17">3.1.1.11</ecNumber>
    </recommendedName>
</protein>
<evidence type="ECO:0000256" key="16">
    <source>
        <dbReference type="PROSITE-ProRule" id="PRU10040"/>
    </source>
</evidence>
<evidence type="ECO:0000256" key="6">
    <source>
        <dbReference type="ARBA" id="ARBA00013229"/>
    </source>
</evidence>
<evidence type="ECO:0000256" key="4">
    <source>
        <dbReference type="ARBA" id="ARBA00006027"/>
    </source>
</evidence>
<evidence type="ECO:0000256" key="11">
    <source>
        <dbReference type="ARBA" id="ARBA00023157"/>
    </source>
</evidence>
<comment type="subcellular location">
    <subcellularLocation>
        <location evidence="1">Cell envelope</location>
    </subcellularLocation>
    <subcellularLocation>
        <location evidence="2">Secreted</location>
    </subcellularLocation>
</comment>
<comment type="similarity">
    <text evidence="4">In the N-terminal section; belongs to the PMEI family.</text>
</comment>
<dbReference type="InterPro" id="IPR035513">
    <property type="entry name" value="Invertase/methylesterase_inhib"/>
</dbReference>
<dbReference type="NCBIfam" id="TIGR01614">
    <property type="entry name" value="PME_inhib"/>
    <property type="match status" value="1"/>
</dbReference>
<dbReference type="GO" id="GO:0005576">
    <property type="term" value="C:extracellular region"/>
    <property type="evidence" value="ECO:0007669"/>
    <property type="project" value="UniProtKB-SubCell"/>
</dbReference>
<proteinExistence type="inferred from homology"/>
<dbReference type="InterPro" id="IPR011050">
    <property type="entry name" value="Pectin_lyase_fold/virulence"/>
</dbReference>
<comment type="similarity">
    <text evidence="5">In the C-terminal section; belongs to the pectinesterase family.</text>
</comment>
<dbReference type="FunFam" id="2.160.20.10:FF:000001">
    <property type="entry name" value="Pectinesterase"/>
    <property type="match status" value="1"/>
</dbReference>
<gene>
    <name evidence="20" type="ORF">SAY86_014383</name>
</gene>
<evidence type="ECO:0000256" key="18">
    <source>
        <dbReference type="SAM" id="MobiDB-lite"/>
    </source>
</evidence>
<evidence type="ECO:0000313" key="21">
    <source>
        <dbReference type="Proteomes" id="UP001346149"/>
    </source>
</evidence>
<feature type="region of interest" description="Disordered" evidence="18">
    <location>
        <begin position="618"/>
        <end position="644"/>
    </location>
</feature>
<dbReference type="Gene3D" id="1.20.140.40">
    <property type="entry name" value="Invertase/pectin methylesterase inhibitor family protein"/>
    <property type="match status" value="2"/>
</dbReference>
<keyword evidence="8" id="KW-0732">Signal</keyword>
<dbReference type="GO" id="GO:0004857">
    <property type="term" value="F:enzyme inhibitor activity"/>
    <property type="evidence" value="ECO:0007669"/>
    <property type="project" value="InterPro"/>
</dbReference>
<feature type="domain" description="Pectinesterase inhibitor" evidence="19">
    <location>
        <begin position="1"/>
        <end position="146"/>
    </location>
</feature>
<keyword evidence="10 17" id="KW-0063">Aspartyl esterase</keyword>
<dbReference type="PANTHER" id="PTHR31707">
    <property type="entry name" value="PECTINESTERASE"/>
    <property type="match status" value="1"/>
</dbReference>
<feature type="compositionally biased region" description="Basic and acidic residues" evidence="18">
    <location>
        <begin position="618"/>
        <end position="633"/>
    </location>
</feature>
<comment type="caution">
    <text evidence="20">The sequence shown here is derived from an EMBL/GenBank/DDBJ whole genome shotgun (WGS) entry which is preliminary data.</text>
</comment>
<keyword evidence="7" id="KW-0964">Secreted</keyword>
<dbReference type="InterPro" id="IPR006501">
    <property type="entry name" value="Pectinesterase_inhib_dom"/>
</dbReference>
<accession>A0AAN7QQU4</accession>
<dbReference type="InterPro" id="IPR000070">
    <property type="entry name" value="Pectinesterase_cat"/>
</dbReference>
<dbReference type="SMART" id="SM00856">
    <property type="entry name" value="PMEI"/>
    <property type="match status" value="1"/>
</dbReference>
<dbReference type="InterPro" id="IPR033131">
    <property type="entry name" value="Pectinesterase_Asp_AS"/>
</dbReference>
<keyword evidence="21" id="KW-1185">Reference proteome</keyword>
<dbReference type="GO" id="GO:0045490">
    <property type="term" value="P:pectin catabolic process"/>
    <property type="evidence" value="ECO:0007669"/>
    <property type="project" value="UniProtKB-UniRule"/>
</dbReference>
<keyword evidence="13" id="KW-0961">Cell wall biogenesis/degradation</keyword>
<evidence type="ECO:0000259" key="19">
    <source>
        <dbReference type="SMART" id="SM00856"/>
    </source>
</evidence>
<comment type="catalytic activity">
    <reaction evidence="14 17">
        <text>[(1-&gt;4)-alpha-D-galacturonosyl methyl ester](n) + n H2O = [(1-&gt;4)-alpha-D-galacturonosyl](n) + n methanol + n H(+)</text>
        <dbReference type="Rhea" id="RHEA:22380"/>
        <dbReference type="Rhea" id="RHEA-COMP:14570"/>
        <dbReference type="Rhea" id="RHEA-COMP:14573"/>
        <dbReference type="ChEBI" id="CHEBI:15377"/>
        <dbReference type="ChEBI" id="CHEBI:15378"/>
        <dbReference type="ChEBI" id="CHEBI:17790"/>
        <dbReference type="ChEBI" id="CHEBI:140522"/>
        <dbReference type="ChEBI" id="CHEBI:140523"/>
        <dbReference type="EC" id="3.1.1.11"/>
    </reaction>
</comment>
<evidence type="ECO:0000256" key="15">
    <source>
        <dbReference type="ARBA" id="ARBA00057335"/>
    </source>
</evidence>
<dbReference type="EC" id="3.1.1.11" evidence="6 17"/>
<dbReference type="GO" id="GO:0042545">
    <property type="term" value="P:cell wall modification"/>
    <property type="evidence" value="ECO:0007669"/>
    <property type="project" value="UniProtKB-UniRule"/>
</dbReference>
<evidence type="ECO:0000256" key="17">
    <source>
        <dbReference type="RuleBase" id="RU000589"/>
    </source>
</evidence>
<evidence type="ECO:0000256" key="14">
    <source>
        <dbReference type="ARBA" id="ARBA00047928"/>
    </source>
</evidence>
<dbReference type="InterPro" id="IPR012334">
    <property type="entry name" value="Pectin_lyas_fold"/>
</dbReference>
<evidence type="ECO:0000256" key="5">
    <source>
        <dbReference type="ARBA" id="ARBA00007786"/>
    </source>
</evidence>
<evidence type="ECO:0000256" key="10">
    <source>
        <dbReference type="ARBA" id="ARBA00023085"/>
    </source>
</evidence>
<dbReference type="GO" id="GO:0030599">
    <property type="term" value="F:pectinesterase activity"/>
    <property type="evidence" value="ECO:0007669"/>
    <property type="project" value="UniProtKB-UniRule"/>
</dbReference>
<sequence>MSTPDPRYCLWVLPTHNATADRYFYGRYSVLKSLSSARKFLKLVDKYLSKRPSLTPMAVRALEDCHLLATLNLDFLSASFETVRSASRILPVLMADDVQTLLSAILTNVQTCTDSLREASTAWELRNGLTEPLSKDTKLYSVSLALFNKVWFPKRKKRSSATALAPGSPSSWLTTVASRKKRFAFGHGQLAVRMPDRVRSIYEAARSKHVRQHLLQSSEEDGMSAITVRDIVVVSQDGYGNFSTINEAISNAPNNSKSSDGYFMIYVTAGVYEEYVSIPKKKRYLFMMGDGINETIITGNHSIVDGWTTFHSATFSVVAPDFVAVGITFRNTAGAVKHQAVAVRNGADRSIFYTCSFEGYQDTLYAHSLRQFYRGCNIYGTVDFIFGNAAVVFQGCNLYPRLPMKGQFNAITAQGRTNQNQSTGISIQDCTIMPADDLASSNMTVQTYLGRPWKEYSRTVYMQSYIHDSVNPAGWKDWNGTFALTTLYYAEYNNTGAGSNTSSRVTWPGYHVINATDAANFTVSNFLLGNDWVPMAGIPYHEGLLQKAHHCLQCKDSDLCLLTLRADPNTQTADLSGLTLISIREATANATDTSAYVRQMLNETNLEPSVQEALNARRLDGSPPHQELRRPPELDGGGGGLLRDRVHGVGRGRQAWGGLPEQDAHAGLRHCPRLAVISLLEKIKL</sequence>